<organism evidence="1 2">
    <name type="scientific">Fasciola hepatica</name>
    <name type="common">Liver fluke</name>
    <dbReference type="NCBI Taxonomy" id="6192"/>
    <lineage>
        <taxon>Eukaryota</taxon>
        <taxon>Metazoa</taxon>
        <taxon>Spiralia</taxon>
        <taxon>Lophotrochozoa</taxon>
        <taxon>Platyhelminthes</taxon>
        <taxon>Trematoda</taxon>
        <taxon>Digenea</taxon>
        <taxon>Plagiorchiida</taxon>
        <taxon>Echinostomata</taxon>
        <taxon>Echinostomatoidea</taxon>
        <taxon>Fasciolidae</taxon>
        <taxon>Fasciola</taxon>
    </lineage>
</organism>
<gene>
    <name evidence="1" type="ORF">D915_010481</name>
</gene>
<protein>
    <submittedName>
        <fullName evidence="1">Uncharacterized protein</fullName>
    </submittedName>
</protein>
<dbReference type="Proteomes" id="UP000230066">
    <property type="component" value="Unassembled WGS sequence"/>
</dbReference>
<evidence type="ECO:0000313" key="1">
    <source>
        <dbReference type="EMBL" id="THD18888.1"/>
    </source>
</evidence>
<reference evidence="1" key="1">
    <citation type="submission" date="2019-03" db="EMBL/GenBank/DDBJ databases">
        <title>Improved annotation for the trematode Fasciola hepatica.</title>
        <authorList>
            <person name="Choi Y.-J."/>
            <person name="Martin J."/>
            <person name="Mitreva M."/>
        </authorList>
    </citation>
    <scope>NUCLEOTIDE SEQUENCE [LARGE SCALE GENOMIC DNA]</scope>
</reference>
<evidence type="ECO:0000313" key="2">
    <source>
        <dbReference type="Proteomes" id="UP000230066"/>
    </source>
</evidence>
<dbReference type="EMBL" id="JXXN02008117">
    <property type="protein sequence ID" value="THD18888.1"/>
    <property type="molecule type" value="Genomic_DNA"/>
</dbReference>
<sequence length="85" mass="9981">MSECEWDGWFRTFLVCCSSIRFSIFRHRFCQDDVRLINLDLLVERVDRMEGFENQALPLLLFLGNHSCAIDFDLMTCLCAVVKNL</sequence>
<proteinExistence type="predicted"/>
<keyword evidence="2" id="KW-1185">Reference proteome</keyword>
<comment type="caution">
    <text evidence="1">The sequence shown here is derived from an EMBL/GenBank/DDBJ whole genome shotgun (WGS) entry which is preliminary data.</text>
</comment>
<name>A0A4E0RA21_FASHE</name>
<accession>A0A4E0RA21</accession>
<dbReference type="AlphaFoldDB" id="A0A4E0RA21"/>